<dbReference type="InterPro" id="IPR052919">
    <property type="entry name" value="TA_system_RNase"/>
</dbReference>
<evidence type="ECO:0000259" key="1">
    <source>
        <dbReference type="Pfam" id="PF01850"/>
    </source>
</evidence>
<dbReference type="PANTHER" id="PTHR36173">
    <property type="entry name" value="RIBONUCLEASE VAPC16-RELATED"/>
    <property type="match status" value="1"/>
</dbReference>
<dbReference type="CDD" id="cd09872">
    <property type="entry name" value="PIN_Sll0205-like"/>
    <property type="match status" value="1"/>
</dbReference>
<dbReference type="PANTHER" id="PTHR36173:SF2">
    <property type="entry name" value="RIBONUCLEASE VAPC16"/>
    <property type="match status" value="1"/>
</dbReference>
<dbReference type="Pfam" id="PF01850">
    <property type="entry name" value="PIN"/>
    <property type="match status" value="1"/>
</dbReference>
<name>A0ABV8RXV8_9BURK</name>
<dbReference type="InterPro" id="IPR041705">
    <property type="entry name" value="PIN_Sll0205"/>
</dbReference>
<sequence length="129" mass="14215">MNFLLDTHVLLWSAGQPEKLTGQARAWLEDDNNVLIFSAASLWEITIKSGLGRDDFQVDPHVLRRGLLDNGYEELRISSQHAVAVAGLPALHKDPFDRLLIAQATLEGITLLTADSQILQYPGPIQSVS</sequence>
<reference evidence="3" key="1">
    <citation type="journal article" date="2019" name="Int. J. Syst. Evol. Microbiol.">
        <title>The Global Catalogue of Microorganisms (GCM) 10K type strain sequencing project: providing services to taxonomists for standard genome sequencing and annotation.</title>
        <authorList>
            <consortium name="The Broad Institute Genomics Platform"/>
            <consortium name="The Broad Institute Genome Sequencing Center for Infectious Disease"/>
            <person name="Wu L."/>
            <person name="Ma J."/>
        </authorList>
    </citation>
    <scope>NUCLEOTIDE SEQUENCE [LARGE SCALE GENOMIC DNA]</scope>
    <source>
        <strain evidence="3">CGMCC 1.19029</strain>
    </source>
</reference>
<organism evidence="2 3">
    <name type="scientific">Castellaniella hirudinis</name>
    <dbReference type="NCBI Taxonomy" id="1144617"/>
    <lineage>
        <taxon>Bacteria</taxon>
        <taxon>Pseudomonadati</taxon>
        <taxon>Pseudomonadota</taxon>
        <taxon>Betaproteobacteria</taxon>
        <taxon>Burkholderiales</taxon>
        <taxon>Alcaligenaceae</taxon>
        <taxon>Castellaniella</taxon>
    </lineage>
</organism>
<dbReference type="SUPFAM" id="SSF88723">
    <property type="entry name" value="PIN domain-like"/>
    <property type="match status" value="1"/>
</dbReference>
<comment type="caution">
    <text evidence="2">The sequence shown here is derived from an EMBL/GenBank/DDBJ whole genome shotgun (WGS) entry which is preliminary data.</text>
</comment>
<proteinExistence type="predicted"/>
<keyword evidence="3" id="KW-1185">Reference proteome</keyword>
<accession>A0ABV8RXV8</accession>
<dbReference type="Proteomes" id="UP001595756">
    <property type="component" value="Unassembled WGS sequence"/>
</dbReference>
<dbReference type="Gene3D" id="3.40.50.1010">
    <property type="entry name" value="5'-nuclease"/>
    <property type="match status" value="1"/>
</dbReference>
<dbReference type="EMBL" id="JBHSDY010000005">
    <property type="protein sequence ID" value="MFC4298218.1"/>
    <property type="molecule type" value="Genomic_DNA"/>
</dbReference>
<evidence type="ECO:0000313" key="2">
    <source>
        <dbReference type="EMBL" id="MFC4298218.1"/>
    </source>
</evidence>
<dbReference type="RefSeq" id="WP_376812770.1">
    <property type="nucleotide sequence ID" value="NZ_JBHSDY010000005.1"/>
</dbReference>
<protein>
    <submittedName>
        <fullName evidence="2">Type II toxin-antitoxin system VapC family toxin</fullName>
    </submittedName>
</protein>
<feature type="domain" description="PIN" evidence="1">
    <location>
        <begin position="4"/>
        <end position="121"/>
    </location>
</feature>
<dbReference type="InterPro" id="IPR002716">
    <property type="entry name" value="PIN_dom"/>
</dbReference>
<evidence type="ECO:0000313" key="3">
    <source>
        <dbReference type="Proteomes" id="UP001595756"/>
    </source>
</evidence>
<dbReference type="InterPro" id="IPR029060">
    <property type="entry name" value="PIN-like_dom_sf"/>
</dbReference>
<gene>
    <name evidence="2" type="ORF">ACFO0J_09225</name>
</gene>